<reference evidence="1" key="1">
    <citation type="submission" date="2022-08" db="EMBL/GenBank/DDBJ databases">
        <title>Genome Sequence of Lecanicillium fungicola.</title>
        <authorList>
            <person name="Buettner E."/>
        </authorList>
    </citation>
    <scope>NUCLEOTIDE SEQUENCE</scope>
    <source>
        <strain evidence="1">Babe33</strain>
    </source>
</reference>
<evidence type="ECO:0000313" key="1">
    <source>
        <dbReference type="EMBL" id="KAJ2972925.1"/>
    </source>
</evidence>
<name>A0ACC1N1H0_9HYPO</name>
<dbReference type="EMBL" id="JANJQO010001059">
    <property type="protein sequence ID" value="KAJ2972925.1"/>
    <property type="molecule type" value="Genomic_DNA"/>
</dbReference>
<protein>
    <submittedName>
        <fullName evidence="1">Uncharacterized protein</fullName>
    </submittedName>
</protein>
<keyword evidence="2" id="KW-1185">Reference proteome</keyword>
<organism evidence="1 2">
    <name type="scientific">Zarea fungicola</name>
    <dbReference type="NCBI Taxonomy" id="93591"/>
    <lineage>
        <taxon>Eukaryota</taxon>
        <taxon>Fungi</taxon>
        <taxon>Dikarya</taxon>
        <taxon>Ascomycota</taxon>
        <taxon>Pezizomycotina</taxon>
        <taxon>Sordariomycetes</taxon>
        <taxon>Hypocreomycetidae</taxon>
        <taxon>Hypocreales</taxon>
        <taxon>Cordycipitaceae</taxon>
        <taxon>Zarea</taxon>
    </lineage>
</organism>
<gene>
    <name evidence="1" type="ORF">NQ176_g6883</name>
</gene>
<accession>A0ACC1N1H0</accession>
<sequence length="171" mass="17862">MTASLEHERAIAEAAVLRAAILTKRIQSQVNAVSKADATPVTVADFAAQALLISALHAAFPGDGFLGEEDSSVLRSDAQLRDRVYEVVLSSAKAGGETLASPSSMEEMLDLIDLGGSGQGGHSGRFWVMDPIDGTATFLRGQQYAVSLALIENGKEIVGVLGCPRTASVSF</sequence>
<evidence type="ECO:0000313" key="2">
    <source>
        <dbReference type="Proteomes" id="UP001143910"/>
    </source>
</evidence>
<comment type="caution">
    <text evidence="1">The sequence shown here is derived from an EMBL/GenBank/DDBJ whole genome shotgun (WGS) entry which is preliminary data.</text>
</comment>
<proteinExistence type="predicted"/>
<dbReference type="Proteomes" id="UP001143910">
    <property type="component" value="Unassembled WGS sequence"/>
</dbReference>